<reference evidence="2 3" key="1">
    <citation type="journal article" date="2015" name="Nature">
        <title>rRNA introns, odd ribosomes, and small enigmatic genomes across a large radiation of phyla.</title>
        <authorList>
            <person name="Brown C.T."/>
            <person name="Hug L.A."/>
            <person name="Thomas B.C."/>
            <person name="Sharon I."/>
            <person name="Castelle C.J."/>
            <person name="Singh A."/>
            <person name="Wilkins M.J."/>
            <person name="Williams K.H."/>
            <person name="Banfield J.F."/>
        </authorList>
    </citation>
    <scope>NUCLEOTIDE SEQUENCE [LARGE SCALE GENOMIC DNA]</scope>
</reference>
<sequence>MRNFLLIVLLVISAGLFISWGFFQKVGNVGPAVLPPKVESKRAGEAINFSLNLTSGFKIGLFAKNLAKARDLQLSPGGTMLLSINDRGRVVALPDNDQNGQADETKEVLSGLDKPHGLAFFNNQLFVAEETQVSRFSWDEERLEASLDKVLFSLPSGDGHYTRSLDFDSQGRLFVSIGSTCNVCFESDERLAAVLISDMEGNTPKVFATGLRNAVFIKVHPQTGKLWGTEMGRDFLGDNKPPDEINIIKEGQDYGWPLCYGNRVHDTGFDKRVYIQIIPQPPCGTTEPPVYEIGAHSAPLGLVFINSPQFPADWQGDLLVAYHGSWNSSIPVGYKVVRMEAEGDKIISEENFLSGFLQGSQTLGRPVDLEFDKEGSLYISDDKAGVVYKVVKNSE</sequence>
<evidence type="ECO:0000259" key="1">
    <source>
        <dbReference type="Pfam" id="PF22807"/>
    </source>
</evidence>
<dbReference type="PANTHER" id="PTHR19328:SF53">
    <property type="entry name" value="MEMBRANE PROTEIN"/>
    <property type="match status" value="1"/>
</dbReference>
<evidence type="ECO:0000313" key="2">
    <source>
        <dbReference type="EMBL" id="KKR82955.1"/>
    </source>
</evidence>
<dbReference type="Pfam" id="PF22807">
    <property type="entry name" value="TrAA12"/>
    <property type="match status" value="1"/>
</dbReference>
<dbReference type="SUPFAM" id="SSF50952">
    <property type="entry name" value="Soluble quinoprotein glucose dehydrogenase"/>
    <property type="match status" value="1"/>
</dbReference>
<dbReference type="InterPro" id="IPR011042">
    <property type="entry name" value="6-blade_b-propeller_TolB-like"/>
</dbReference>
<organism evidence="2 3">
    <name type="scientific">Candidatus Daviesbacteria bacterium GW2011_GWA2_40_9</name>
    <dbReference type="NCBI Taxonomy" id="1618424"/>
    <lineage>
        <taxon>Bacteria</taxon>
        <taxon>Candidatus Daviesiibacteriota</taxon>
    </lineage>
</organism>
<dbReference type="Proteomes" id="UP000034601">
    <property type="component" value="Unassembled WGS sequence"/>
</dbReference>
<dbReference type="PANTHER" id="PTHR19328">
    <property type="entry name" value="HEDGEHOG-INTERACTING PROTEIN"/>
    <property type="match status" value="1"/>
</dbReference>
<dbReference type="AlphaFoldDB" id="A0A0G0WF81"/>
<accession>A0A0G0WF81</accession>
<name>A0A0G0WF81_9BACT</name>
<protein>
    <submittedName>
        <fullName evidence="2">L-sorbosone dehydrogenase</fullName>
    </submittedName>
</protein>
<dbReference type="InterPro" id="IPR054539">
    <property type="entry name" value="Beta-prop_PDH"/>
</dbReference>
<feature type="domain" description="Pyrroloquinoline quinone-dependent pyranose dehydrogenase beta-propeller" evidence="1">
    <location>
        <begin position="52"/>
        <end position="391"/>
    </location>
</feature>
<dbReference type="InterPro" id="IPR011041">
    <property type="entry name" value="Quinoprot_gluc/sorb_DH_b-prop"/>
</dbReference>
<comment type="caution">
    <text evidence="2">The sequence shown here is derived from an EMBL/GenBank/DDBJ whole genome shotgun (WGS) entry which is preliminary data.</text>
</comment>
<gene>
    <name evidence="2" type="ORF">UU29_C0008G0064</name>
</gene>
<proteinExistence type="predicted"/>
<dbReference type="EMBL" id="LCAB01000008">
    <property type="protein sequence ID" value="KKR82955.1"/>
    <property type="molecule type" value="Genomic_DNA"/>
</dbReference>
<evidence type="ECO:0000313" key="3">
    <source>
        <dbReference type="Proteomes" id="UP000034601"/>
    </source>
</evidence>
<dbReference type="Gene3D" id="2.120.10.30">
    <property type="entry name" value="TolB, C-terminal domain"/>
    <property type="match status" value="1"/>
</dbReference>